<dbReference type="GO" id="GO:0046872">
    <property type="term" value="F:metal ion binding"/>
    <property type="evidence" value="ECO:0007669"/>
    <property type="project" value="UniProtKB-KW"/>
</dbReference>
<dbReference type="EMBL" id="JBJQND010000011">
    <property type="protein sequence ID" value="KAL3861630.1"/>
    <property type="molecule type" value="Genomic_DNA"/>
</dbReference>
<accession>A0ABD3VJM3</accession>
<evidence type="ECO:0000256" key="5">
    <source>
        <dbReference type="ARBA" id="ARBA00023180"/>
    </source>
</evidence>
<dbReference type="Proteomes" id="UP001634394">
    <property type="component" value="Unassembled WGS sequence"/>
</dbReference>
<sequence length="134" mass="15007">MSSQTPTFHPGQKYSINPWMFSQCSVEAFKRTLVGKTCVTTKQIHDQELLSEFHKVMTQEPGVRFPPDVQCVIINGFGSRYCGGKPEHICMFMMCTDPETEECEDKYYSAATGTRCGSNKHCEKGLCVPTHSVG</sequence>
<dbReference type="GO" id="GO:0016787">
    <property type="term" value="F:hydrolase activity"/>
    <property type="evidence" value="ECO:0007669"/>
    <property type="project" value="UniProtKB-KW"/>
</dbReference>
<comment type="caution">
    <text evidence="7">The sequence shown here is derived from an EMBL/GenBank/DDBJ whole genome shotgun (WGS) entry which is preliminary data.</text>
</comment>
<evidence type="ECO:0000313" key="8">
    <source>
        <dbReference type="EMBL" id="KAL3861657.1"/>
    </source>
</evidence>
<gene>
    <name evidence="7" type="ORF">ACJMK2_007655</name>
    <name evidence="8" type="ORF">ACJMK2_007682</name>
</gene>
<dbReference type="Gene3D" id="3.40.1620.60">
    <property type="match status" value="1"/>
</dbReference>
<keyword evidence="3" id="KW-0862">Zinc</keyword>
<keyword evidence="5" id="KW-0325">Glycoprotein</keyword>
<keyword evidence="2" id="KW-0378">Hydrolase</keyword>
<evidence type="ECO:0000256" key="4">
    <source>
        <dbReference type="ARBA" id="ARBA00023157"/>
    </source>
</evidence>
<organism evidence="7 9">
    <name type="scientific">Sinanodonta woodiana</name>
    <name type="common">Chinese pond mussel</name>
    <name type="synonym">Anodonta woodiana</name>
    <dbReference type="NCBI Taxonomy" id="1069815"/>
    <lineage>
        <taxon>Eukaryota</taxon>
        <taxon>Metazoa</taxon>
        <taxon>Spiralia</taxon>
        <taxon>Lophotrochozoa</taxon>
        <taxon>Mollusca</taxon>
        <taxon>Bivalvia</taxon>
        <taxon>Autobranchia</taxon>
        <taxon>Heteroconchia</taxon>
        <taxon>Palaeoheterodonta</taxon>
        <taxon>Unionida</taxon>
        <taxon>Unionoidea</taxon>
        <taxon>Unionidae</taxon>
        <taxon>Unioninae</taxon>
        <taxon>Sinanodonta</taxon>
    </lineage>
</organism>
<evidence type="ECO:0000313" key="9">
    <source>
        <dbReference type="Proteomes" id="UP001634394"/>
    </source>
</evidence>
<protein>
    <recommendedName>
        <fullName evidence="6">ADAMTS cysteine-rich domain-containing protein</fullName>
    </recommendedName>
</protein>
<evidence type="ECO:0000256" key="1">
    <source>
        <dbReference type="ARBA" id="ARBA00022723"/>
    </source>
</evidence>
<keyword evidence="9" id="KW-1185">Reference proteome</keyword>
<keyword evidence="4" id="KW-1015">Disulfide bond</keyword>
<dbReference type="EMBL" id="JBJQND010000011">
    <property type="protein sequence ID" value="KAL3861657.1"/>
    <property type="molecule type" value="Genomic_DNA"/>
</dbReference>
<feature type="domain" description="ADAMTS cysteine-rich" evidence="6">
    <location>
        <begin position="61"/>
        <end position="128"/>
    </location>
</feature>
<proteinExistence type="predicted"/>
<evidence type="ECO:0000313" key="7">
    <source>
        <dbReference type="EMBL" id="KAL3861630.1"/>
    </source>
</evidence>
<dbReference type="AlphaFoldDB" id="A0ABD3VJM3"/>
<dbReference type="InterPro" id="IPR041645">
    <property type="entry name" value="ADAMTS_CR_2"/>
</dbReference>
<dbReference type="Pfam" id="PF17771">
    <property type="entry name" value="ADAMTS_CR_2"/>
    <property type="match status" value="1"/>
</dbReference>
<evidence type="ECO:0000259" key="6">
    <source>
        <dbReference type="Pfam" id="PF17771"/>
    </source>
</evidence>
<reference evidence="7 9" key="1">
    <citation type="submission" date="2024-11" db="EMBL/GenBank/DDBJ databases">
        <title>Chromosome-level genome assembly of the freshwater bivalve Anodonta woodiana.</title>
        <authorList>
            <person name="Chen X."/>
        </authorList>
    </citation>
    <scope>NUCLEOTIDE SEQUENCE [LARGE SCALE GENOMIC DNA]</scope>
    <source>
        <strain evidence="7">MN2024</strain>
        <tissue evidence="7">Gills</tissue>
    </source>
</reference>
<name>A0ABD3VJM3_SINWO</name>
<evidence type="ECO:0000256" key="2">
    <source>
        <dbReference type="ARBA" id="ARBA00022801"/>
    </source>
</evidence>
<evidence type="ECO:0000256" key="3">
    <source>
        <dbReference type="ARBA" id="ARBA00022833"/>
    </source>
</evidence>
<keyword evidence="1" id="KW-0479">Metal-binding</keyword>